<gene>
    <name evidence="2" type="ORF">DERYTH_LOCUS13126</name>
</gene>
<protein>
    <submittedName>
        <fullName evidence="2">8136_t:CDS:1</fullName>
    </submittedName>
</protein>
<accession>A0A9N9HSF7</accession>
<evidence type="ECO:0000313" key="3">
    <source>
        <dbReference type="Proteomes" id="UP000789405"/>
    </source>
</evidence>
<comment type="caution">
    <text evidence="2">The sequence shown here is derived from an EMBL/GenBank/DDBJ whole genome shotgun (WGS) entry which is preliminary data.</text>
</comment>
<evidence type="ECO:0000256" key="1">
    <source>
        <dbReference type="SAM" id="MobiDB-lite"/>
    </source>
</evidence>
<dbReference type="EMBL" id="CAJVPY010008985">
    <property type="protein sequence ID" value="CAG8703327.1"/>
    <property type="molecule type" value="Genomic_DNA"/>
</dbReference>
<feature type="region of interest" description="Disordered" evidence="1">
    <location>
        <begin position="1"/>
        <end position="57"/>
    </location>
</feature>
<keyword evidence="3" id="KW-1185">Reference proteome</keyword>
<feature type="compositionally biased region" description="Basic and acidic residues" evidence="1">
    <location>
        <begin position="9"/>
        <end position="56"/>
    </location>
</feature>
<organism evidence="2 3">
    <name type="scientific">Dentiscutata erythropus</name>
    <dbReference type="NCBI Taxonomy" id="1348616"/>
    <lineage>
        <taxon>Eukaryota</taxon>
        <taxon>Fungi</taxon>
        <taxon>Fungi incertae sedis</taxon>
        <taxon>Mucoromycota</taxon>
        <taxon>Glomeromycotina</taxon>
        <taxon>Glomeromycetes</taxon>
        <taxon>Diversisporales</taxon>
        <taxon>Gigasporaceae</taxon>
        <taxon>Dentiscutata</taxon>
    </lineage>
</organism>
<feature type="non-terminal residue" evidence="2">
    <location>
        <position position="153"/>
    </location>
</feature>
<evidence type="ECO:0000313" key="2">
    <source>
        <dbReference type="EMBL" id="CAG8703327.1"/>
    </source>
</evidence>
<proteinExistence type="predicted"/>
<reference evidence="2" key="1">
    <citation type="submission" date="2021-06" db="EMBL/GenBank/DDBJ databases">
        <authorList>
            <person name="Kallberg Y."/>
            <person name="Tangrot J."/>
            <person name="Rosling A."/>
        </authorList>
    </citation>
    <scope>NUCLEOTIDE SEQUENCE</scope>
    <source>
        <strain evidence="2">MA453B</strain>
    </source>
</reference>
<dbReference type="Proteomes" id="UP000789405">
    <property type="component" value="Unassembled WGS sequence"/>
</dbReference>
<dbReference type="AlphaFoldDB" id="A0A9N9HSF7"/>
<sequence length="153" mass="17872">ERRKKHQKNQKDDVKSIEKTRKSTEKKNIPKEQHKSHQKNDVKNHQKNDGKNDVKERRKKIKKLLLIIAKKERDDGVKLWRETNDGMYWTRKGCKSDKGEFVPTQQSNLPVISKFIETLLIMQNILIVNMSLLNSVPLNSSMSMEDSSTVDSN</sequence>
<name>A0A9N9HSF7_9GLOM</name>